<dbReference type="HOGENOM" id="CLU_591175_0_0_1"/>
<dbReference type="ESTHER" id="tetts-q22nv7">
    <property type="family name" value="PAF-Acetylhydrolase"/>
</dbReference>
<dbReference type="OrthoDB" id="287499at2759"/>
<dbReference type="KEGG" id="tet:TTHERM_00418380"/>
<dbReference type="Pfam" id="PF03403">
    <property type="entry name" value="PAF-AH_p_II"/>
    <property type="match status" value="2"/>
</dbReference>
<evidence type="ECO:0000256" key="4">
    <source>
        <dbReference type="ARBA" id="ARBA00023098"/>
    </source>
</evidence>
<evidence type="ECO:0000256" key="2">
    <source>
        <dbReference type="ARBA" id="ARBA00022801"/>
    </source>
</evidence>
<dbReference type="PANTHER" id="PTHR10272:SF0">
    <property type="entry name" value="PLATELET-ACTIVATING FACTOR ACETYLHYDROLASE"/>
    <property type="match status" value="1"/>
</dbReference>
<dbReference type="Proteomes" id="UP000009168">
    <property type="component" value="Unassembled WGS sequence"/>
</dbReference>
<evidence type="ECO:0000256" key="1">
    <source>
        <dbReference type="ARBA" id="ARBA00013201"/>
    </source>
</evidence>
<keyword evidence="7" id="KW-1185">Reference proteome</keyword>
<protein>
    <recommendedName>
        <fullName evidence="1">1-alkyl-2-acetylglycerophosphocholine esterase</fullName>
        <ecNumber evidence="1">3.1.1.47</ecNumber>
    </recommendedName>
</protein>
<proteinExistence type="predicted"/>
<dbReference type="InterPro" id="IPR029058">
    <property type="entry name" value="AB_hydrolase_fold"/>
</dbReference>
<organism evidence="6 7">
    <name type="scientific">Tetrahymena thermophila (strain SB210)</name>
    <dbReference type="NCBI Taxonomy" id="312017"/>
    <lineage>
        <taxon>Eukaryota</taxon>
        <taxon>Sar</taxon>
        <taxon>Alveolata</taxon>
        <taxon>Ciliophora</taxon>
        <taxon>Intramacronucleata</taxon>
        <taxon>Oligohymenophorea</taxon>
        <taxon>Hymenostomatida</taxon>
        <taxon>Tetrahymenina</taxon>
        <taxon>Tetrahymenidae</taxon>
        <taxon>Tetrahymena</taxon>
    </lineage>
</organism>
<evidence type="ECO:0000313" key="7">
    <source>
        <dbReference type="Proteomes" id="UP000009168"/>
    </source>
</evidence>
<evidence type="ECO:0000256" key="3">
    <source>
        <dbReference type="ARBA" id="ARBA00022963"/>
    </source>
</evidence>
<evidence type="ECO:0000313" key="6">
    <source>
        <dbReference type="EMBL" id="EAR87054.1"/>
    </source>
</evidence>
<dbReference type="GO" id="GO:0016042">
    <property type="term" value="P:lipid catabolic process"/>
    <property type="evidence" value="ECO:0007669"/>
    <property type="project" value="UniProtKB-KW"/>
</dbReference>
<feature type="compositionally biased region" description="Low complexity" evidence="5">
    <location>
        <begin position="234"/>
        <end position="245"/>
    </location>
</feature>
<dbReference type="AlphaFoldDB" id="Q22NV7"/>
<dbReference type="Gene3D" id="3.40.50.1820">
    <property type="entry name" value="alpha/beta hydrolase"/>
    <property type="match status" value="1"/>
</dbReference>
<dbReference type="SUPFAM" id="SSF53474">
    <property type="entry name" value="alpha/beta-Hydrolases"/>
    <property type="match status" value="1"/>
</dbReference>
<keyword evidence="2" id="KW-0378">Hydrolase</keyword>
<dbReference type="EMBL" id="GG662856">
    <property type="protein sequence ID" value="EAR87054.1"/>
    <property type="molecule type" value="Genomic_DNA"/>
</dbReference>
<accession>Q22NV7</accession>
<dbReference type="InParanoid" id="Q22NV7"/>
<reference evidence="7" key="1">
    <citation type="journal article" date="2006" name="PLoS Biol.">
        <title>Macronuclear genome sequence of the ciliate Tetrahymena thermophila, a model eukaryote.</title>
        <authorList>
            <person name="Eisen J.A."/>
            <person name="Coyne R.S."/>
            <person name="Wu M."/>
            <person name="Wu D."/>
            <person name="Thiagarajan M."/>
            <person name="Wortman J.R."/>
            <person name="Badger J.H."/>
            <person name="Ren Q."/>
            <person name="Amedeo P."/>
            <person name="Jones K.M."/>
            <person name="Tallon L.J."/>
            <person name="Delcher A.L."/>
            <person name="Salzberg S.L."/>
            <person name="Silva J.C."/>
            <person name="Haas B.J."/>
            <person name="Majoros W.H."/>
            <person name="Farzad M."/>
            <person name="Carlton J.M."/>
            <person name="Smith R.K. Jr."/>
            <person name="Garg J."/>
            <person name="Pearlman R.E."/>
            <person name="Karrer K.M."/>
            <person name="Sun L."/>
            <person name="Manning G."/>
            <person name="Elde N.C."/>
            <person name="Turkewitz A.P."/>
            <person name="Asai D.J."/>
            <person name="Wilkes D.E."/>
            <person name="Wang Y."/>
            <person name="Cai H."/>
            <person name="Collins K."/>
            <person name="Stewart B.A."/>
            <person name="Lee S.R."/>
            <person name="Wilamowska K."/>
            <person name="Weinberg Z."/>
            <person name="Ruzzo W.L."/>
            <person name="Wloga D."/>
            <person name="Gaertig J."/>
            <person name="Frankel J."/>
            <person name="Tsao C.-C."/>
            <person name="Gorovsky M.A."/>
            <person name="Keeling P.J."/>
            <person name="Waller R.F."/>
            <person name="Patron N.J."/>
            <person name="Cherry J.M."/>
            <person name="Stover N.A."/>
            <person name="Krieger C.J."/>
            <person name="del Toro C."/>
            <person name="Ryder H.F."/>
            <person name="Williamson S.C."/>
            <person name="Barbeau R.A."/>
            <person name="Hamilton E.P."/>
            <person name="Orias E."/>
        </authorList>
    </citation>
    <scope>NUCLEOTIDE SEQUENCE [LARGE SCALE GENOMIC DNA]</scope>
    <source>
        <strain evidence="7">SB210</strain>
    </source>
</reference>
<gene>
    <name evidence="6" type="ORF">TTHERM_00418380</name>
</gene>
<dbReference type="EC" id="3.1.1.47" evidence="1"/>
<sequence length="539" mass="63858">MLQFQEKVFFGEYALSVYQFAQTIALFLMKDDIHRNQKWSLFGGFITFFLHKQFREGLRANSLLLLLNEALLLLRQTGLVKIPYWALLSSAGLYMLSIKKMKVFQFPKPRGSYHVGYIHRIEKNLLKNPQQDLQYSVYYPCVYDASKRDRNWMITENYWSRMHDTNMKDKERPGKVPKFFFRIQSQFLYKIKMGVLENAQLIPIEDLYYKSSFEKEKEENIKISTNQKQEKGMNQNSQNQQNENNSSDDDEKKGSEKAFKMKKFPVVIISHGLAAHCNAYTLFAKELASKGYIVFSMEHIEEIKNPYVDRQQNWEFRNCQLKDRLETSQKMLDIIYDKEFMKRIFNCSNDEDEIPIDYEKISILGHSFGGSTALYTAMNDQRITGVCIGLDPCVYVYQKEEIDLCEFPRPLLCINSEDFYKRLYPWFQNDESLELIFKNMKRYSDQSINCYIKGLAHANQSDLALVMAGEFDLYGITTRGECAKKHMFHNLMLFEYYFERVLIKDEKNLTNKQFIEEYFKIIGDEYKKDYIINSPQIQN</sequence>
<dbReference type="eggNOG" id="KOG3847">
    <property type="taxonomic scope" value="Eukaryota"/>
</dbReference>
<evidence type="ECO:0000256" key="5">
    <source>
        <dbReference type="SAM" id="MobiDB-lite"/>
    </source>
</evidence>
<dbReference type="RefSeq" id="XP_001007299.1">
    <property type="nucleotide sequence ID" value="XM_001007299.3"/>
</dbReference>
<dbReference type="PANTHER" id="PTHR10272">
    <property type="entry name" value="PLATELET-ACTIVATING FACTOR ACETYLHYDROLASE"/>
    <property type="match status" value="1"/>
</dbReference>
<dbReference type="GO" id="GO:0003847">
    <property type="term" value="F:1-alkyl-2-acetylglycerophosphocholine esterase activity"/>
    <property type="evidence" value="ECO:0007669"/>
    <property type="project" value="UniProtKB-EC"/>
</dbReference>
<dbReference type="GeneID" id="7826790"/>
<keyword evidence="4" id="KW-0443">Lipid metabolism</keyword>
<keyword evidence="3" id="KW-0442">Lipid degradation</keyword>
<name>Q22NV7_TETTS</name>
<feature type="region of interest" description="Disordered" evidence="5">
    <location>
        <begin position="224"/>
        <end position="254"/>
    </location>
</feature>